<dbReference type="PANTHER" id="PTHR37512">
    <property type="entry name" value="TRIFUNCTIONAL NAD BIOSYNTHESIS/REGULATOR PROTEIN NADR"/>
    <property type="match status" value="1"/>
</dbReference>
<evidence type="ECO:0000313" key="2">
    <source>
        <dbReference type="Proteomes" id="UP000177480"/>
    </source>
</evidence>
<dbReference type="SUPFAM" id="SSF52374">
    <property type="entry name" value="Nucleotidylyl transferase"/>
    <property type="match status" value="1"/>
</dbReference>
<dbReference type="InterPro" id="IPR052735">
    <property type="entry name" value="NAD_biosynth-regulator"/>
</dbReference>
<comment type="caution">
    <text evidence="1">The sequence shown here is derived from an EMBL/GenBank/DDBJ whole genome shotgun (WGS) entry which is preliminary data.</text>
</comment>
<reference evidence="1 2" key="1">
    <citation type="journal article" date="2016" name="Nat. Commun.">
        <title>Thousands of microbial genomes shed light on interconnected biogeochemical processes in an aquifer system.</title>
        <authorList>
            <person name="Anantharaman K."/>
            <person name="Brown C.T."/>
            <person name="Hug L.A."/>
            <person name="Sharon I."/>
            <person name="Castelle C.J."/>
            <person name="Probst A.J."/>
            <person name="Thomas B.C."/>
            <person name="Singh A."/>
            <person name="Wilkins M.J."/>
            <person name="Karaoz U."/>
            <person name="Brodie E.L."/>
            <person name="Williams K.H."/>
            <person name="Hubbard S.S."/>
            <person name="Banfield J.F."/>
        </authorList>
    </citation>
    <scope>NUCLEOTIDE SEQUENCE [LARGE SCALE GENOMIC DNA]</scope>
</reference>
<dbReference type="STRING" id="1802114.A2719_04470"/>
<sequence>MKTGLVVGKFAPLHKGHEFLLQKATDEADNLVVLVYDAPDVTGVPIFVRAGWVRALYPKAVIIEGVNPPPRDVWTPERTREHEEFIKHLVSPYHITHVFSSEAYGALLAQALGAEHVQIQKVTEGAGNLSATFIRNHPEARKFVSARVYHDMQNYGDVL</sequence>
<evidence type="ECO:0000313" key="1">
    <source>
        <dbReference type="EMBL" id="OGZ44291.1"/>
    </source>
</evidence>
<dbReference type="EMBL" id="MHNK01000004">
    <property type="protein sequence ID" value="OGZ44291.1"/>
    <property type="molecule type" value="Genomic_DNA"/>
</dbReference>
<dbReference type="InterPro" id="IPR004821">
    <property type="entry name" value="Cyt_trans-like"/>
</dbReference>
<dbReference type="NCBIfam" id="TIGR00125">
    <property type="entry name" value="cyt_tran_rel"/>
    <property type="match status" value="1"/>
</dbReference>
<dbReference type="Proteomes" id="UP000177480">
    <property type="component" value="Unassembled WGS sequence"/>
</dbReference>
<dbReference type="PANTHER" id="PTHR37512:SF1">
    <property type="entry name" value="NADR_TTD14 AAA DOMAIN-CONTAINING PROTEIN"/>
    <property type="match status" value="1"/>
</dbReference>
<organism evidence="1 2">
    <name type="scientific">Candidatus Ryanbacteria bacterium RIFCSPHIGHO2_01_FULL_45_22</name>
    <dbReference type="NCBI Taxonomy" id="1802114"/>
    <lineage>
        <taxon>Bacteria</taxon>
        <taxon>Candidatus Ryaniibacteriota</taxon>
    </lineage>
</organism>
<name>A0A1G2G306_9BACT</name>
<proteinExistence type="predicted"/>
<accession>A0A1G2G306</accession>
<dbReference type="GO" id="GO:0003824">
    <property type="term" value="F:catalytic activity"/>
    <property type="evidence" value="ECO:0007669"/>
    <property type="project" value="InterPro"/>
</dbReference>
<dbReference type="AlphaFoldDB" id="A0A1G2G306"/>
<gene>
    <name evidence="1" type="ORF">A2719_04470</name>
</gene>
<dbReference type="InterPro" id="IPR014729">
    <property type="entry name" value="Rossmann-like_a/b/a_fold"/>
</dbReference>
<dbReference type="Gene3D" id="3.40.50.620">
    <property type="entry name" value="HUPs"/>
    <property type="match status" value="1"/>
</dbReference>
<evidence type="ECO:0008006" key="3">
    <source>
        <dbReference type="Google" id="ProtNLM"/>
    </source>
</evidence>
<protein>
    <recommendedName>
        <fullName evidence="3">Cytidyltransferase-like domain-containing protein</fullName>
    </recommendedName>
</protein>